<evidence type="ECO:0000313" key="1">
    <source>
        <dbReference type="EMBL" id="KAF9647747.1"/>
    </source>
</evidence>
<comment type="caution">
    <text evidence="1">The sequence shown here is derived from an EMBL/GenBank/DDBJ whole genome shotgun (WGS) entry which is preliminary data.</text>
</comment>
<organism evidence="1 2">
    <name type="scientific">Thelephora ganbajun</name>
    <name type="common">Ganba fungus</name>
    <dbReference type="NCBI Taxonomy" id="370292"/>
    <lineage>
        <taxon>Eukaryota</taxon>
        <taxon>Fungi</taxon>
        <taxon>Dikarya</taxon>
        <taxon>Basidiomycota</taxon>
        <taxon>Agaricomycotina</taxon>
        <taxon>Agaricomycetes</taxon>
        <taxon>Thelephorales</taxon>
        <taxon>Thelephoraceae</taxon>
        <taxon>Thelephora</taxon>
    </lineage>
</organism>
<name>A0ACB6ZDR4_THEGA</name>
<dbReference type="Proteomes" id="UP000886501">
    <property type="component" value="Unassembled WGS sequence"/>
</dbReference>
<dbReference type="EMBL" id="MU118027">
    <property type="protein sequence ID" value="KAF9647747.1"/>
    <property type="molecule type" value="Genomic_DNA"/>
</dbReference>
<reference evidence="1" key="2">
    <citation type="journal article" date="2020" name="Nat. Commun.">
        <title>Large-scale genome sequencing of mycorrhizal fungi provides insights into the early evolution of symbiotic traits.</title>
        <authorList>
            <person name="Miyauchi S."/>
            <person name="Kiss E."/>
            <person name="Kuo A."/>
            <person name="Drula E."/>
            <person name="Kohler A."/>
            <person name="Sanchez-Garcia M."/>
            <person name="Morin E."/>
            <person name="Andreopoulos B."/>
            <person name="Barry K.W."/>
            <person name="Bonito G."/>
            <person name="Buee M."/>
            <person name="Carver A."/>
            <person name="Chen C."/>
            <person name="Cichocki N."/>
            <person name="Clum A."/>
            <person name="Culley D."/>
            <person name="Crous P.W."/>
            <person name="Fauchery L."/>
            <person name="Girlanda M."/>
            <person name="Hayes R.D."/>
            <person name="Keri Z."/>
            <person name="LaButti K."/>
            <person name="Lipzen A."/>
            <person name="Lombard V."/>
            <person name="Magnuson J."/>
            <person name="Maillard F."/>
            <person name="Murat C."/>
            <person name="Nolan M."/>
            <person name="Ohm R.A."/>
            <person name="Pangilinan J."/>
            <person name="Pereira M.F."/>
            <person name="Perotto S."/>
            <person name="Peter M."/>
            <person name="Pfister S."/>
            <person name="Riley R."/>
            <person name="Sitrit Y."/>
            <person name="Stielow J.B."/>
            <person name="Szollosi G."/>
            <person name="Zifcakova L."/>
            <person name="Stursova M."/>
            <person name="Spatafora J.W."/>
            <person name="Tedersoo L."/>
            <person name="Vaario L.M."/>
            <person name="Yamada A."/>
            <person name="Yan M."/>
            <person name="Wang P."/>
            <person name="Xu J."/>
            <person name="Bruns T."/>
            <person name="Baldrian P."/>
            <person name="Vilgalys R."/>
            <person name="Dunand C."/>
            <person name="Henrissat B."/>
            <person name="Grigoriev I.V."/>
            <person name="Hibbett D."/>
            <person name="Nagy L.G."/>
            <person name="Martin F.M."/>
        </authorList>
    </citation>
    <scope>NUCLEOTIDE SEQUENCE</scope>
    <source>
        <strain evidence="1">P2</strain>
    </source>
</reference>
<keyword evidence="2" id="KW-1185">Reference proteome</keyword>
<evidence type="ECO:0000313" key="2">
    <source>
        <dbReference type="Proteomes" id="UP000886501"/>
    </source>
</evidence>
<protein>
    <submittedName>
        <fullName evidence="1">Uncharacterized protein</fullName>
    </submittedName>
</protein>
<proteinExistence type="predicted"/>
<reference evidence="1" key="1">
    <citation type="submission" date="2019-10" db="EMBL/GenBank/DDBJ databases">
        <authorList>
            <consortium name="DOE Joint Genome Institute"/>
            <person name="Kuo A."/>
            <person name="Miyauchi S."/>
            <person name="Kiss E."/>
            <person name="Drula E."/>
            <person name="Kohler A."/>
            <person name="Sanchez-Garcia M."/>
            <person name="Andreopoulos B."/>
            <person name="Barry K.W."/>
            <person name="Bonito G."/>
            <person name="Buee M."/>
            <person name="Carver A."/>
            <person name="Chen C."/>
            <person name="Cichocki N."/>
            <person name="Clum A."/>
            <person name="Culley D."/>
            <person name="Crous P.W."/>
            <person name="Fauchery L."/>
            <person name="Girlanda M."/>
            <person name="Hayes R."/>
            <person name="Keri Z."/>
            <person name="Labutti K."/>
            <person name="Lipzen A."/>
            <person name="Lombard V."/>
            <person name="Magnuson J."/>
            <person name="Maillard F."/>
            <person name="Morin E."/>
            <person name="Murat C."/>
            <person name="Nolan M."/>
            <person name="Ohm R."/>
            <person name="Pangilinan J."/>
            <person name="Pereira M."/>
            <person name="Perotto S."/>
            <person name="Peter M."/>
            <person name="Riley R."/>
            <person name="Sitrit Y."/>
            <person name="Stielow B."/>
            <person name="Szollosi G."/>
            <person name="Zifcakova L."/>
            <person name="Stursova M."/>
            <person name="Spatafora J.W."/>
            <person name="Tedersoo L."/>
            <person name="Vaario L.-M."/>
            <person name="Yamada A."/>
            <person name="Yan M."/>
            <person name="Wang P."/>
            <person name="Xu J."/>
            <person name="Bruns T."/>
            <person name="Baldrian P."/>
            <person name="Vilgalys R."/>
            <person name="Henrissat B."/>
            <person name="Grigoriev I.V."/>
            <person name="Hibbett D."/>
            <person name="Nagy L.G."/>
            <person name="Martin F.M."/>
        </authorList>
    </citation>
    <scope>NUCLEOTIDE SEQUENCE</scope>
    <source>
        <strain evidence="1">P2</strain>
    </source>
</reference>
<accession>A0ACB6ZDR4</accession>
<sequence length="90" mass="9702">MMSNQRNILLKFSIAFLLATMTSALPTDMGMLQNSGIHLRCTENCNGYNKVLENNNGTGMGYSSNAGSTLSVTTGVGFMAMFLWTLLGLL</sequence>
<gene>
    <name evidence="1" type="ORF">BDM02DRAFT_3187736</name>
</gene>